<dbReference type="InterPro" id="IPR036890">
    <property type="entry name" value="HATPase_C_sf"/>
</dbReference>
<accession>A0A934HTS9</accession>
<dbReference type="GO" id="GO:0000155">
    <property type="term" value="F:phosphorelay sensor kinase activity"/>
    <property type="evidence" value="ECO:0007669"/>
    <property type="project" value="InterPro"/>
</dbReference>
<dbReference type="InterPro" id="IPR003594">
    <property type="entry name" value="HATPase_dom"/>
</dbReference>
<dbReference type="InterPro" id="IPR050640">
    <property type="entry name" value="Bact_2-comp_sensor_kinase"/>
</dbReference>
<dbReference type="InterPro" id="IPR018771">
    <property type="entry name" value="PocR_dom"/>
</dbReference>
<dbReference type="Pfam" id="PF10114">
    <property type="entry name" value="PocR"/>
    <property type="match status" value="1"/>
</dbReference>
<feature type="domain" description="Histidine kinase/HSP90-like ATPase" evidence="1">
    <location>
        <begin position="299"/>
        <end position="402"/>
    </location>
</feature>
<dbReference type="Proteomes" id="UP000622687">
    <property type="component" value="Unassembled WGS sequence"/>
</dbReference>
<comment type="caution">
    <text evidence="4">The sequence shown here is derived from an EMBL/GenBank/DDBJ whole genome shotgun (WGS) entry which is preliminary data.</text>
</comment>
<dbReference type="Gene3D" id="3.30.565.10">
    <property type="entry name" value="Histidine kinase-like ATPase, C-terminal domain"/>
    <property type="match status" value="1"/>
</dbReference>
<dbReference type="SUPFAM" id="SSF55874">
    <property type="entry name" value="ATPase domain of HSP90 chaperone/DNA topoisomerase II/histidine kinase"/>
    <property type="match status" value="1"/>
</dbReference>
<dbReference type="InterPro" id="IPR010559">
    <property type="entry name" value="Sig_transdc_His_kin_internal"/>
</dbReference>
<dbReference type="PANTHER" id="PTHR34220:SF7">
    <property type="entry name" value="SENSOR HISTIDINE KINASE YPDA"/>
    <property type="match status" value="1"/>
</dbReference>
<dbReference type="RefSeq" id="WP_211143771.1">
    <property type="nucleotide sequence ID" value="NZ_JAEEGB010000026.1"/>
</dbReference>
<keyword evidence="5" id="KW-1185">Reference proteome</keyword>
<evidence type="ECO:0000259" key="2">
    <source>
        <dbReference type="Pfam" id="PF06580"/>
    </source>
</evidence>
<name>A0A934HTS9_9CLOT</name>
<dbReference type="PANTHER" id="PTHR34220">
    <property type="entry name" value="SENSOR HISTIDINE KINASE YPDA"/>
    <property type="match status" value="1"/>
</dbReference>
<feature type="domain" description="Signal transduction histidine kinase internal region" evidence="2">
    <location>
        <begin position="200"/>
        <end position="279"/>
    </location>
</feature>
<evidence type="ECO:0000313" key="4">
    <source>
        <dbReference type="EMBL" id="MBI6874386.1"/>
    </source>
</evidence>
<reference evidence="4" key="1">
    <citation type="submission" date="2020-12" db="EMBL/GenBank/DDBJ databases">
        <title>Clostridium thailandense sp. nov., a novel acetogenic bacterium isolated from peat land soil in Thailand.</title>
        <authorList>
            <person name="Chaikitkaew S."/>
            <person name="Birkeland N.K."/>
        </authorList>
    </citation>
    <scope>NUCLEOTIDE SEQUENCE</scope>
    <source>
        <strain evidence="4">DSM 17425</strain>
    </source>
</reference>
<dbReference type="EMBL" id="JAEEGB010000026">
    <property type="protein sequence ID" value="MBI6874386.1"/>
    <property type="molecule type" value="Genomic_DNA"/>
</dbReference>
<feature type="domain" description="PocR" evidence="3">
    <location>
        <begin position="11"/>
        <end position="174"/>
    </location>
</feature>
<evidence type="ECO:0000259" key="3">
    <source>
        <dbReference type="Pfam" id="PF10114"/>
    </source>
</evidence>
<evidence type="ECO:0000259" key="1">
    <source>
        <dbReference type="Pfam" id="PF02518"/>
    </source>
</evidence>
<dbReference type="Pfam" id="PF02518">
    <property type="entry name" value="HATPase_c"/>
    <property type="match status" value="1"/>
</dbReference>
<organism evidence="4 5">
    <name type="scientific">Clostridium aciditolerans</name>
    <dbReference type="NCBI Taxonomy" id="339861"/>
    <lineage>
        <taxon>Bacteria</taxon>
        <taxon>Bacillati</taxon>
        <taxon>Bacillota</taxon>
        <taxon>Clostridia</taxon>
        <taxon>Eubacteriales</taxon>
        <taxon>Clostridiaceae</taxon>
        <taxon>Clostridium</taxon>
    </lineage>
</organism>
<evidence type="ECO:0000313" key="5">
    <source>
        <dbReference type="Proteomes" id="UP000622687"/>
    </source>
</evidence>
<dbReference type="Pfam" id="PF06580">
    <property type="entry name" value="His_kinase"/>
    <property type="match status" value="1"/>
</dbReference>
<dbReference type="GO" id="GO:0016020">
    <property type="term" value="C:membrane"/>
    <property type="evidence" value="ECO:0007669"/>
    <property type="project" value="InterPro"/>
</dbReference>
<gene>
    <name evidence="4" type="ORF">I6U51_17070</name>
</gene>
<proteinExistence type="predicted"/>
<protein>
    <submittedName>
        <fullName evidence="4">PocR ligand-binding domain-containing protein</fullName>
    </submittedName>
</protein>
<sequence length="403" mass="45287">MDNLNQYKLHEIIDAHSLQHIQDRFSKMTNLSTVTVDKLGNPVTAPSNFSKFCTLIRSSKVGYERCTNCDAEGGLKSMLLKKPIIYTCHAGLTDLCAPIVVNDIYLGCMLCGQVLLKENKDKSTVDLKKLSMELDLPIKELEYALNHIKTSKYNKLIDAADFLSLFSNLIAKMGIANISHAELLKETKEKMKFQQLAKDAQIKSIQSQINPHFLFNTLNTISGMALMENCDITADLIYALSDILRYSIKNSEDMVKISTEIDSIEKYLFIQSVRYSDKFSYDLKISEEVLNYKIPAMTLQPLIENAIIHGLEPKNGPGKITIHGNIASDKLAIIKIEDNGVGMTSDKLNMIINNINSSNKLESIGIKLVQDRLLYYFGSEFSIKINSIPYVGTTVYIKIPLTY</sequence>
<dbReference type="AlphaFoldDB" id="A0A934HTS9"/>